<sequence length="434" mass="45361">MSSSSPAVLRPGVRKREVFGWAMYDFANSGYTTVVITAVFAAYFVGGVAQGAPWATFAWTLALSISYALVMLTMPAIGAWADRHGAKKKVLMSTTAACVAGTAALALTPQFQGSTAVALAMLLVVLSNTFYSYGESLTGAFLPELATAEGMGKVSGWGWALGYVGGMLTLGVCLAYVLWAQGRGLPAAHFVPVTLLITAAVYALAACVTFSLLPERAQPQQQAAPSAWRQLQQTFGRARAHRDFMWLLACTVCYQGGVAVAITLAAIYAEQVIGFVPSETMVLIFVLNLAAAGGAFAFGYLQDALGHRPALAASLVVWVAVCVIAAMVTTKGGFWWAAALAGLAMGASQSAGRAMTGVLAPPAQLAEFFGLWTFATRLASIIGPLSYGAITWMTGGNQRIAILCTTVLFIAGMLLLLPLNMARGRQAALVNAGT</sequence>
<feature type="transmembrane region" description="Helical" evidence="6">
    <location>
        <begin position="244"/>
        <end position="269"/>
    </location>
</feature>
<gene>
    <name evidence="8" type="ORF">PGB34_14525</name>
</gene>
<evidence type="ECO:0000256" key="6">
    <source>
        <dbReference type="SAM" id="Phobius"/>
    </source>
</evidence>
<evidence type="ECO:0000256" key="5">
    <source>
        <dbReference type="ARBA" id="ARBA00023136"/>
    </source>
</evidence>
<evidence type="ECO:0000313" key="9">
    <source>
        <dbReference type="Proteomes" id="UP001212602"/>
    </source>
</evidence>
<dbReference type="GO" id="GO:0012505">
    <property type="term" value="C:endomembrane system"/>
    <property type="evidence" value="ECO:0007669"/>
    <property type="project" value="UniProtKB-SubCell"/>
</dbReference>
<dbReference type="InterPro" id="IPR024671">
    <property type="entry name" value="Atg22-like"/>
</dbReference>
<feature type="transmembrane region" description="Helical" evidence="6">
    <location>
        <begin position="154"/>
        <end position="178"/>
    </location>
</feature>
<dbReference type="EMBL" id="JAQIPB010000006">
    <property type="protein sequence ID" value="MDA7417574.1"/>
    <property type="molecule type" value="Genomic_DNA"/>
</dbReference>
<dbReference type="AlphaFoldDB" id="A0AAE3SZX8"/>
<feature type="domain" description="Major facilitator superfamily (MFS) profile" evidence="7">
    <location>
        <begin position="195"/>
        <end position="434"/>
    </location>
</feature>
<feature type="transmembrane region" description="Helical" evidence="6">
    <location>
        <begin position="400"/>
        <end position="419"/>
    </location>
</feature>
<keyword evidence="3 6" id="KW-0812">Transmembrane</keyword>
<dbReference type="PANTHER" id="PTHR23519">
    <property type="entry name" value="AUTOPHAGY-RELATED PROTEIN 22"/>
    <property type="match status" value="1"/>
</dbReference>
<evidence type="ECO:0000256" key="2">
    <source>
        <dbReference type="ARBA" id="ARBA00022448"/>
    </source>
</evidence>
<dbReference type="InterPro" id="IPR050495">
    <property type="entry name" value="ATG22/LtaA_families"/>
</dbReference>
<dbReference type="PROSITE" id="PS50850">
    <property type="entry name" value="MFS"/>
    <property type="match status" value="1"/>
</dbReference>
<evidence type="ECO:0000259" key="7">
    <source>
        <dbReference type="PROSITE" id="PS50850"/>
    </source>
</evidence>
<evidence type="ECO:0000256" key="3">
    <source>
        <dbReference type="ARBA" id="ARBA00022692"/>
    </source>
</evidence>
<dbReference type="GO" id="GO:0022857">
    <property type="term" value="F:transmembrane transporter activity"/>
    <property type="evidence" value="ECO:0007669"/>
    <property type="project" value="InterPro"/>
</dbReference>
<dbReference type="Pfam" id="PF11700">
    <property type="entry name" value="ATG22"/>
    <property type="match status" value="1"/>
</dbReference>
<dbReference type="Gene3D" id="1.20.1250.20">
    <property type="entry name" value="MFS general substrate transporter like domains"/>
    <property type="match status" value="1"/>
</dbReference>
<evidence type="ECO:0000256" key="1">
    <source>
        <dbReference type="ARBA" id="ARBA00004127"/>
    </source>
</evidence>
<accession>A0AAE3SZX8</accession>
<name>A0AAE3SZX8_9BURK</name>
<feature type="transmembrane region" description="Helical" evidence="6">
    <location>
        <begin position="21"/>
        <end position="45"/>
    </location>
</feature>
<evidence type="ECO:0000313" key="8">
    <source>
        <dbReference type="EMBL" id="MDA7417574.1"/>
    </source>
</evidence>
<protein>
    <submittedName>
        <fullName evidence="8">MFS transporter</fullName>
    </submittedName>
</protein>
<feature type="transmembrane region" description="Helical" evidence="6">
    <location>
        <begin position="190"/>
        <end position="213"/>
    </location>
</feature>
<evidence type="ECO:0000256" key="4">
    <source>
        <dbReference type="ARBA" id="ARBA00022989"/>
    </source>
</evidence>
<comment type="caution">
    <text evidence="8">The sequence shown here is derived from an EMBL/GenBank/DDBJ whole genome shotgun (WGS) entry which is preliminary data.</text>
</comment>
<keyword evidence="4 6" id="KW-1133">Transmembrane helix</keyword>
<keyword evidence="2" id="KW-0813">Transport</keyword>
<feature type="transmembrane region" description="Helical" evidence="6">
    <location>
        <begin position="368"/>
        <end position="394"/>
    </location>
</feature>
<dbReference type="InterPro" id="IPR036259">
    <property type="entry name" value="MFS_trans_sf"/>
</dbReference>
<keyword evidence="5 6" id="KW-0472">Membrane</keyword>
<reference evidence="8" key="1">
    <citation type="submission" date="2023-01" db="EMBL/GenBank/DDBJ databases">
        <title>Xenophilus mangrovi sp. nov., isolated from soil of Mangrove nature reserve.</title>
        <authorList>
            <person name="Xu S."/>
            <person name="Liu Z."/>
            <person name="Xu Y."/>
        </authorList>
    </citation>
    <scope>NUCLEOTIDE SEQUENCE</scope>
    <source>
        <strain evidence="8">YW8</strain>
    </source>
</reference>
<dbReference type="InterPro" id="IPR020846">
    <property type="entry name" value="MFS_dom"/>
</dbReference>
<dbReference type="Proteomes" id="UP001212602">
    <property type="component" value="Unassembled WGS sequence"/>
</dbReference>
<feature type="transmembrane region" description="Helical" evidence="6">
    <location>
        <begin position="281"/>
        <end position="301"/>
    </location>
</feature>
<feature type="transmembrane region" description="Helical" evidence="6">
    <location>
        <begin position="57"/>
        <end position="78"/>
    </location>
</feature>
<feature type="transmembrane region" description="Helical" evidence="6">
    <location>
        <begin position="310"/>
        <end position="328"/>
    </location>
</feature>
<keyword evidence="9" id="KW-1185">Reference proteome</keyword>
<comment type="subcellular location">
    <subcellularLocation>
        <location evidence="1">Endomembrane system</location>
        <topology evidence="1">Multi-pass membrane protein</topology>
    </subcellularLocation>
</comment>
<proteinExistence type="predicted"/>
<organism evidence="8 9">
    <name type="scientific">Xenophilus arseniciresistens</name>
    <dbReference type="NCBI Taxonomy" id="1283306"/>
    <lineage>
        <taxon>Bacteria</taxon>
        <taxon>Pseudomonadati</taxon>
        <taxon>Pseudomonadota</taxon>
        <taxon>Betaproteobacteria</taxon>
        <taxon>Burkholderiales</taxon>
        <taxon>Comamonadaceae</taxon>
        <taxon>Xenophilus</taxon>
    </lineage>
</organism>
<dbReference type="PANTHER" id="PTHR23519:SF1">
    <property type="entry name" value="AUTOPHAGY-RELATED PROTEIN 22"/>
    <property type="match status" value="1"/>
</dbReference>
<dbReference type="SUPFAM" id="SSF103473">
    <property type="entry name" value="MFS general substrate transporter"/>
    <property type="match status" value="1"/>
</dbReference>